<organism evidence="14 15">
    <name type="scientific">Hydra vulgaris</name>
    <name type="common">Hydra</name>
    <name type="synonym">Hydra attenuata</name>
    <dbReference type="NCBI Taxonomy" id="6087"/>
    <lineage>
        <taxon>Eukaryota</taxon>
        <taxon>Metazoa</taxon>
        <taxon>Cnidaria</taxon>
        <taxon>Hydrozoa</taxon>
        <taxon>Hydroidolina</taxon>
        <taxon>Anthoathecata</taxon>
        <taxon>Aplanulata</taxon>
        <taxon>Hydridae</taxon>
        <taxon>Hydra</taxon>
    </lineage>
</organism>
<dbReference type="SUPFAM" id="SSF56752">
    <property type="entry name" value="D-aminoacid aminotransferase-like PLP-dependent enzymes"/>
    <property type="match status" value="1"/>
</dbReference>
<comment type="function">
    <text evidence="13">Acts on the D-isomers of alanine, leucine, aspartate, glutamate, aminobutyrate, norvaline and asparagine. The enzyme transfers an amino group from a substrate D-amino acid to the pyridoxal phosphate cofactor to form pyridoxamine and an alpha-keto acid in the first half-reaction.</text>
</comment>
<sequence>MNKISFLNGIFLPHSECFVHIDDRGFQMADGVYEVIALKNNKLIDLDWHIERLFRSLSEIEIKFSYSKKQLQEIIGELFKQNNLNEGSVYLQITRGCAPRQQTFPENYVPTVIATVSSLPIIKAESLEEGFTAITHQDIRWQRCDIKSTSLLASSWIKNKAISLGADDAILIRDEYVSEATFSNVFIVDKNDNLITRNADNFILCGITRNRIIDLAKKNNILVIEKKFSVHEMLQASEVFLTSTTLSVRPFSKIDGHIIGEGKTGKITLKLLSLYKQFSS</sequence>
<evidence type="ECO:0000256" key="3">
    <source>
        <dbReference type="ARBA" id="ARBA00011738"/>
    </source>
</evidence>
<proteinExistence type="inferred from homology"/>
<evidence type="ECO:0000256" key="9">
    <source>
        <dbReference type="ARBA" id="ARBA00023304"/>
    </source>
</evidence>
<dbReference type="InterPro" id="IPR001544">
    <property type="entry name" value="Aminotrans_IV"/>
</dbReference>
<comment type="similarity">
    <text evidence="2 11">Belongs to the class-IV pyridoxal-phosphate-dependent aminotransferase family.</text>
</comment>
<evidence type="ECO:0000256" key="6">
    <source>
        <dbReference type="ARBA" id="ARBA00022576"/>
    </source>
</evidence>
<dbReference type="RefSeq" id="XP_065662542.1">
    <property type="nucleotide sequence ID" value="XM_065806470.1"/>
</dbReference>
<protein>
    <recommendedName>
        <fullName evidence="5 13">D-alanine aminotransferase</fullName>
        <ecNumber evidence="4 13">2.6.1.21</ecNumber>
    </recommendedName>
</protein>
<dbReference type="Proteomes" id="UP001652625">
    <property type="component" value="Chromosome 09"/>
</dbReference>
<gene>
    <name evidence="15" type="primary">LOC101235691</name>
</gene>
<dbReference type="PANTHER" id="PTHR42743:SF10">
    <property type="entry name" value="D-ALANINE AMINOTRANSFERASE"/>
    <property type="match status" value="1"/>
</dbReference>
<evidence type="ECO:0000256" key="8">
    <source>
        <dbReference type="ARBA" id="ARBA00022898"/>
    </source>
</evidence>
<comment type="cofactor">
    <cofactor evidence="1 12">
        <name>pyridoxal 5'-phosphate</name>
        <dbReference type="ChEBI" id="CHEBI:597326"/>
    </cofactor>
</comment>
<keyword evidence="8 12" id="KW-0663">Pyridoxal phosphate</keyword>
<evidence type="ECO:0000256" key="2">
    <source>
        <dbReference type="ARBA" id="ARBA00009320"/>
    </source>
</evidence>
<dbReference type="GeneID" id="101235691"/>
<dbReference type="Gene3D" id="3.20.10.10">
    <property type="entry name" value="D-amino Acid Aminotransferase, subunit A, domain 2"/>
    <property type="match status" value="1"/>
</dbReference>
<dbReference type="EC" id="2.6.1.21" evidence="4 13"/>
<evidence type="ECO:0000256" key="10">
    <source>
        <dbReference type="ARBA" id="ARBA00047911"/>
    </source>
</evidence>
<accession>A0ABM4CL88</accession>
<evidence type="ECO:0000256" key="7">
    <source>
        <dbReference type="ARBA" id="ARBA00022679"/>
    </source>
</evidence>
<dbReference type="PROSITE" id="PS00770">
    <property type="entry name" value="AA_TRANSFER_CLASS_4"/>
    <property type="match status" value="1"/>
</dbReference>
<comment type="subunit">
    <text evidence="3">Homodimer.</text>
</comment>
<dbReference type="GO" id="GO:0008483">
    <property type="term" value="F:transaminase activity"/>
    <property type="evidence" value="ECO:0007669"/>
    <property type="project" value="UniProtKB-KW"/>
</dbReference>
<keyword evidence="9" id="KW-0028">Amino-acid biosynthesis</keyword>
<dbReference type="InterPro" id="IPR050571">
    <property type="entry name" value="Class-IV_PLP-Dep_Aminotrnsfr"/>
</dbReference>
<dbReference type="Gene3D" id="3.30.470.10">
    <property type="match status" value="1"/>
</dbReference>
<dbReference type="PANTHER" id="PTHR42743">
    <property type="entry name" value="AMINO-ACID AMINOTRANSFERASE"/>
    <property type="match status" value="1"/>
</dbReference>
<evidence type="ECO:0000256" key="13">
    <source>
        <dbReference type="RuleBase" id="RU004520"/>
    </source>
</evidence>
<dbReference type="InterPro" id="IPR005784">
    <property type="entry name" value="D_amino_transT"/>
</dbReference>
<dbReference type="InterPro" id="IPR036038">
    <property type="entry name" value="Aminotransferase-like"/>
</dbReference>
<evidence type="ECO:0000256" key="4">
    <source>
        <dbReference type="ARBA" id="ARBA00012874"/>
    </source>
</evidence>
<dbReference type="NCBIfam" id="TIGR01121">
    <property type="entry name" value="D_amino_aminoT"/>
    <property type="match status" value="1"/>
</dbReference>
<keyword evidence="6 15" id="KW-0032">Aminotransferase</keyword>
<dbReference type="InterPro" id="IPR043131">
    <property type="entry name" value="BCAT-like_N"/>
</dbReference>
<keyword evidence="14" id="KW-1185">Reference proteome</keyword>
<name>A0ABM4CL88_HYDVU</name>
<evidence type="ECO:0000256" key="1">
    <source>
        <dbReference type="ARBA" id="ARBA00001933"/>
    </source>
</evidence>
<keyword evidence="9" id="KW-0100">Branched-chain amino acid biosynthesis</keyword>
<evidence type="ECO:0000313" key="15">
    <source>
        <dbReference type="RefSeq" id="XP_065662542.1"/>
    </source>
</evidence>
<comment type="catalytic activity">
    <reaction evidence="10 13">
        <text>D-alanine + 2-oxoglutarate = D-glutamate + pyruvate</text>
        <dbReference type="Rhea" id="RHEA:15869"/>
        <dbReference type="ChEBI" id="CHEBI:15361"/>
        <dbReference type="ChEBI" id="CHEBI:16810"/>
        <dbReference type="ChEBI" id="CHEBI:29986"/>
        <dbReference type="ChEBI" id="CHEBI:57416"/>
        <dbReference type="EC" id="2.6.1.21"/>
    </reaction>
</comment>
<reference evidence="15" key="1">
    <citation type="submission" date="2025-08" db="UniProtKB">
        <authorList>
            <consortium name="RefSeq"/>
        </authorList>
    </citation>
    <scope>IDENTIFICATION</scope>
</reference>
<evidence type="ECO:0000313" key="14">
    <source>
        <dbReference type="Proteomes" id="UP001652625"/>
    </source>
</evidence>
<dbReference type="InterPro" id="IPR043132">
    <property type="entry name" value="BCAT-like_C"/>
</dbReference>
<dbReference type="Pfam" id="PF01063">
    <property type="entry name" value="Aminotran_4"/>
    <property type="match status" value="1"/>
</dbReference>
<evidence type="ECO:0000256" key="11">
    <source>
        <dbReference type="RuleBase" id="RU004106"/>
    </source>
</evidence>
<evidence type="ECO:0000256" key="5">
    <source>
        <dbReference type="ARBA" id="ARBA00021779"/>
    </source>
</evidence>
<dbReference type="InterPro" id="IPR018300">
    <property type="entry name" value="Aminotrans_IV_CS"/>
</dbReference>
<evidence type="ECO:0000256" key="12">
    <source>
        <dbReference type="RuleBase" id="RU004516"/>
    </source>
</evidence>
<keyword evidence="7" id="KW-0808">Transferase</keyword>